<evidence type="ECO:0008006" key="3">
    <source>
        <dbReference type="Google" id="ProtNLM"/>
    </source>
</evidence>
<evidence type="ECO:0000313" key="2">
    <source>
        <dbReference type="Proteomes" id="UP001396334"/>
    </source>
</evidence>
<name>A0ABR2TBW9_9ROSI</name>
<sequence length="110" mass="12407">MGGKSTVYDAFSLQSIVSKNAGKRSRLLENYLGVIGSSICQLCHQEDEDVLHAIRGCPRARHVWSKMLYPTEFSEFMSLPLKDWMLANINAHGSCSHDVAEWLVRFAVFC</sequence>
<dbReference type="Proteomes" id="UP001396334">
    <property type="component" value="Unassembled WGS sequence"/>
</dbReference>
<comment type="caution">
    <text evidence="1">The sequence shown here is derived from an EMBL/GenBank/DDBJ whole genome shotgun (WGS) entry which is preliminary data.</text>
</comment>
<gene>
    <name evidence="1" type="ORF">V6N11_077042</name>
</gene>
<protein>
    <recommendedName>
        <fullName evidence="3">Reverse transcriptase zinc-binding domain-containing protein</fullName>
    </recommendedName>
</protein>
<organism evidence="1 2">
    <name type="scientific">Hibiscus sabdariffa</name>
    <name type="common">roselle</name>
    <dbReference type="NCBI Taxonomy" id="183260"/>
    <lineage>
        <taxon>Eukaryota</taxon>
        <taxon>Viridiplantae</taxon>
        <taxon>Streptophyta</taxon>
        <taxon>Embryophyta</taxon>
        <taxon>Tracheophyta</taxon>
        <taxon>Spermatophyta</taxon>
        <taxon>Magnoliopsida</taxon>
        <taxon>eudicotyledons</taxon>
        <taxon>Gunneridae</taxon>
        <taxon>Pentapetalae</taxon>
        <taxon>rosids</taxon>
        <taxon>malvids</taxon>
        <taxon>Malvales</taxon>
        <taxon>Malvaceae</taxon>
        <taxon>Malvoideae</taxon>
        <taxon>Hibiscus</taxon>
    </lineage>
</organism>
<accession>A0ABR2TBW9</accession>
<evidence type="ECO:0000313" key="1">
    <source>
        <dbReference type="EMBL" id="KAK9034991.1"/>
    </source>
</evidence>
<proteinExistence type="predicted"/>
<reference evidence="1 2" key="1">
    <citation type="journal article" date="2024" name="G3 (Bethesda)">
        <title>Genome assembly of Hibiscus sabdariffa L. provides insights into metabolisms of medicinal natural products.</title>
        <authorList>
            <person name="Kim T."/>
        </authorList>
    </citation>
    <scope>NUCLEOTIDE SEQUENCE [LARGE SCALE GENOMIC DNA]</scope>
    <source>
        <strain evidence="1">TK-2024</strain>
        <tissue evidence="1">Old leaves</tissue>
    </source>
</reference>
<dbReference type="EMBL" id="JBBPBN010000006">
    <property type="protein sequence ID" value="KAK9034991.1"/>
    <property type="molecule type" value="Genomic_DNA"/>
</dbReference>
<keyword evidence="2" id="KW-1185">Reference proteome</keyword>